<dbReference type="Proteomes" id="UP000010301">
    <property type="component" value="Unassembled WGS sequence"/>
</dbReference>
<dbReference type="SMART" id="SM00947">
    <property type="entry name" value="Pro_CA"/>
    <property type="match status" value="1"/>
</dbReference>
<comment type="cofactor">
    <cofactor evidence="8">
        <name>Zn(2+)</name>
        <dbReference type="ChEBI" id="CHEBI:29105"/>
    </cofactor>
    <text evidence="8">Binds 1 zinc ion per subunit.</text>
</comment>
<dbReference type="GO" id="GO:0004089">
    <property type="term" value="F:carbonate dehydratase activity"/>
    <property type="evidence" value="ECO:0007669"/>
    <property type="project" value="UniProtKB-EC"/>
</dbReference>
<evidence type="ECO:0000256" key="6">
    <source>
        <dbReference type="ARBA" id="ARBA00024993"/>
    </source>
</evidence>
<comment type="catalytic activity">
    <reaction evidence="7">
        <text>hydrogencarbonate + H(+) = CO2 + H2O</text>
        <dbReference type="Rhea" id="RHEA:10748"/>
        <dbReference type="ChEBI" id="CHEBI:15377"/>
        <dbReference type="ChEBI" id="CHEBI:15378"/>
        <dbReference type="ChEBI" id="CHEBI:16526"/>
        <dbReference type="ChEBI" id="CHEBI:17544"/>
        <dbReference type="EC" id="4.2.1.1"/>
    </reaction>
</comment>
<dbReference type="InterPro" id="IPR001765">
    <property type="entry name" value="Carbonic_anhydrase"/>
</dbReference>
<protein>
    <recommendedName>
        <fullName evidence="2">carbonic anhydrase</fullName>
        <ecNumber evidence="2">4.2.1.1</ecNumber>
    </recommendedName>
</protein>
<dbReference type="HOGENOM" id="CLU_053879_4_1_11"/>
<evidence type="ECO:0000256" key="3">
    <source>
        <dbReference type="ARBA" id="ARBA00022723"/>
    </source>
</evidence>
<dbReference type="SUPFAM" id="SSF53056">
    <property type="entry name" value="beta-carbonic anhydrase, cab"/>
    <property type="match status" value="1"/>
</dbReference>
<dbReference type="STRING" id="525245.HMPREF0044_0972"/>
<reference evidence="9 10" key="1">
    <citation type="submission" date="2009-01" db="EMBL/GenBank/DDBJ databases">
        <authorList>
            <person name="Qin X."/>
            <person name="Bachman B."/>
            <person name="Battles P."/>
            <person name="Bell A."/>
            <person name="Bess C."/>
            <person name="Bickham C."/>
            <person name="Chaboub L."/>
            <person name="Chen D."/>
            <person name="Coyle M."/>
            <person name="Deiros D.R."/>
            <person name="Dinh H."/>
            <person name="Forbes L."/>
            <person name="Fowler G."/>
            <person name="Francisco L."/>
            <person name="Fu Q."/>
            <person name="Gubbala S."/>
            <person name="Hale W."/>
            <person name="Han Y."/>
            <person name="Hemphill L."/>
            <person name="Highlander S.K."/>
            <person name="Hirani K."/>
            <person name="Hogues M."/>
            <person name="Jackson L."/>
            <person name="Jakkamsetti A."/>
            <person name="Javaid M."/>
            <person name="Jiang H."/>
            <person name="Korchina V."/>
            <person name="Kovar C."/>
            <person name="Lara F."/>
            <person name="Lee S."/>
            <person name="Mata R."/>
            <person name="Mathew T."/>
            <person name="Moen C."/>
            <person name="Morales K."/>
            <person name="Munidasa M."/>
            <person name="Nazareth L."/>
            <person name="Ngo R."/>
            <person name="Nguyen L."/>
            <person name="Okwuonu G."/>
            <person name="Ongeri F."/>
            <person name="Patil S."/>
            <person name="Petrosino J."/>
            <person name="Pham C."/>
            <person name="Pham P."/>
            <person name="Pu L.-L."/>
            <person name="Puazo M."/>
            <person name="Raj R."/>
            <person name="Reid J."/>
            <person name="Rouhana J."/>
            <person name="Saada N."/>
            <person name="Shang Y."/>
            <person name="Simmons D."/>
            <person name="Thornton R."/>
            <person name="Warren J."/>
            <person name="Weissenberger G."/>
            <person name="Zhang J."/>
            <person name="Zhang L."/>
            <person name="Zhou C."/>
            <person name="Zhu D."/>
            <person name="Muzny D."/>
            <person name="Worley K."/>
            <person name="Gibbs R."/>
        </authorList>
    </citation>
    <scope>NUCLEOTIDE SEQUENCE [LARGE SCALE GENOMIC DNA]</scope>
    <source>
        <strain evidence="9 10">DSM 15436</strain>
    </source>
</reference>
<comment type="function">
    <text evidence="6">Catalyzes the reversible hydration of carbon dioxide to form bicarbonate.</text>
</comment>
<keyword evidence="10" id="KW-1185">Reference proteome</keyword>
<proteinExistence type="inferred from homology"/>
<dbReference type="GO" id="GO:0015976">
    <property type="term" value="P:carbon utilization"/>
    <property type="evidence" value="ECO:0007669"/>
    <property type="project" value="InterPro"/>
</dbReference>
<dbReference type="eggNOG" id="COG0288">
    <property type="taxonomic scope" value="Bacteria"/>
</dbReference>
<comment type="caution">
    <text evidence="9">The sequence shown here is derived from an EMBL/GenBank/DDBJ whole genome shotgun (WGS) entry which is preliminary data.</text>
</comment>
<keyword evidence="3 8" id="KW-0479">Metal-binding</keyword>
<dbReference type="EMBL" id="ACFG01000030">
    <property type="protein sequence ID" value="EEH63953.1"/>
    <property type="molecule type" value="Genomic_DNA"/>
</dbReference>
<accession>C0W094</accession>
<evidence type="ECO:0000256" key="1">
    <source>
        <dbReference type="ARBA" id="ARBA00006217"/>
    </source>
</evidence>
<sequence length="189" mass="20834">MILEDYLTRNEQLVQDQQMTVCFRPETRRQLAERGQKPLLALVTCADSRVIPEVVFNAQLGEILVGRNAGNTISEAEYATIHYGVFSLGITEIVVLGHSGCGAVTAAVSGETDPYLQTVLDRIREGVRAESSLETTADITADEAIRLNILHQVKVLETHAALEQLCKIGQLRVTGLYYDQHTGLLQKLN</sequence>
<dbReference type="Gene3D" id="3.40.1050.10">
    <property type="entry name" value="Carbonic anhydrase"/>
    <property type="match status" value="1"/>
</dbReference>
<name>C0W094_9ACTO</name>
<dbReference type="PROSITE" id="PS00704">
    <property type="entry name" value="PROK_CO2_ANHYDRASE_1"/>
    <property type="match status" value="1"/>
</dbReference>
<comment type="similarity">
    <text evidence="1">Belongs to the beta-class carbonic anhydrase family.</text>
</comment>
<evidence type="ECO:0000256" key="2">
    <source>
        <dbReference type="ARBA" id="ARBA00012925"/>
    </source>
</evidence>
<organism evidence="9 10">
    <name type="scientific">Gleimia coleocanis DSM 15436</name>
    <dbReference type="NCBI Taxonomy" id="525245"/>
    <lineage>
        <taxon>Bacteria</taxon>
        <taxon>Bacillati</taxon>
        <taxon>Actinomycetota</taxon>
        <taxon>Actinomycetes</taxon>
        <taxon>Actinomycetales</taxon>
        <taxon>Actinomycetaceae</taxon>
        <taxon>Gleimia</taxon>
    </lineage>
</organism>
<dbReference type="AlphaFoldDB" id="C0W094"/>
<evidence type="ECO:0000256" key="5">
    <source>
        <dbReference type="ARBA" id="ARBA00023239"/>
    </source>
</evidence>
<feature type="binding site" evidence="8">
    <location>
        <position position="47"/>
    </location>
    <ligand>
        <name>Zn(2+)</name>
        <dbReference type="ChEBI" id="CHEBI:29105"/>
    </ligand>
</feature>
<gene>
    <name evidence="9" type="primary">cah</name>
    <name evidence="9" type="ORF">HMPREF0044_0972</name>
</gene>
<dbReference type="EC" id="4.2.1.1" evidence="2"/>
<feature type="binding site" evidence="8">
    <location>
        <position position="101"/>
    </location>
    <ligand>
        <name>Zn(2+)</name>
        <dbReference type="ChEBI" id="CHEBI:29105"/>
    </ligand>
</feature>
<evidence type="ECO:0000256" key="4">
    <source>
        <dbReference type="ARBA" id="ARBA00022833"/>
    </source>
</evidence>
<dbReference type="InterPro" id="IPR015892">
    <property type="entry name" value="Carbonic_anhydrase_CS"/>
</dbReference>
<evidence type="ECO:0000313" key="10">
    <source>
        <dbReference type="Proteomes" id="UP000010301"/>
    </source>
</evidence>
<evidence type="ECO:0000256" key="8">
    <source>
        <dbReference type="PIRSR" id="PIRSR601765-1"/>
    </source>
</evidence>
<dbReference type="GO" id="GO:0008270">
    <property type="term" value="F:zinc ion binding"/>
    <property type="evidence" value="ECO:0007669"/>
    <property type="project" value="InterPro"/>
</dbReference>
<feature type="binding site" evidence="8">
    <location>
        <position position="45"/>
    </location>
    <ligand>
        <name>Zn(2+)</name>
        <dbReference type="ChEBI" id="CHEBI:29105"/>
    </ligand>
</feature>
<dbReference type="PANTHER" id="PTHR11002">
    <property type="entry name" value="CARBONIC ANHYDRASE"/>
    <property type="match status" value="1"/>
</dbReference>
<dbReference type="PANTHER" id="PTHR11002:SF76">
    <property type="entry name" value="CARBONIC ANHYDRASE"/>
    <property type="match status" value="1"/>
</dbReference>
<dbReference type="OrthoDB" id="8968066at2"/>
<keyword evidence="4 8" id="KW-0862">Zinc</keyword>
<keyword evidence="5 9" id="KW-0456">Lyase</keyword>
<dbReference type="InterPro" id="IPR036874">
    <property type="entry name" value="Carbonic_anhydrase_sf"/>
</dbReference>
<feature type="binding site" evidence="8">
    <location>
        <position position="98"/>
    </location>
    <ligand>
        <name>Zn(2+)</name>
        <dbReference type="ChEBI" id="CHEBI:29105"/>
    </ligand>
</feature>
<dbReference type="RefSeq" id="WP_006546744.1">
    <property type="nucleotide sequence ID" value="NZ_DS999543.1"/>
</dbReference>
<evidence type="ECO:0000256" key="7">
    <source>
        <dbReference type="ARBA" id="ARBA00048348"/>
    </source>
</evidence>
<dbReference type="Pfam" id="PF00484">
    <property type="entry name" value="Pro_CA"/>
    <property type="match status" value="1"/>
</dbReference>
<evidence type="ECO:0000313" key="9">
    <source>
        <dbReference type="EMBL" id="EEH63953.1"/>
    </source>
</evidence>